<dbReference type="InterPro" id="IPR005069">
    <property type="entry name" value="Nucl-diP-sugar_transferase"/>
</dbReference>
<comment type="caution">
    <text evidence="2">The sequence shown here is derived from an EMBL/GenBank/DDBJ whole genome shotgun (WGS) entry which is preliminary data.</text>
</comment>
<name>A0AAD4X6C5_9MAGN</name>
<dbReference type="PANTHER" id="PTHR46038">
    <property type="entry name" value="EXPRESSED PROTEIN-RELATED"/>
    <property type="match status" value="1"/>
</dbReference>
<proteinExistence type="predicted"/>
<evidence type="ECO:0000313" key="3">
    <source>
        <dbReference type="Proteomes" id="UP001202328"/>
    </source>
</evidence>
<evidence type="ECO:0000259" key="1">
    <source>
        <dbReference type="Pfam" id="PF03407"/>
    </source>
</evidence>
<dbReference type="PROSITE" id="PS51257">
    <property type="entry name" value="PROKAR_LIPOPROTEIN"/>
    <property type="match status" value="1"/>
</dbReference>
<dbReference type="Proteomes" id="UP001202328">
    <property type="component" value="Unassembled WGS sequence"/>
</dbReference>
<organism evidence="2 3">
    <name type="scientific">Papaver atlanticum</name>
    <dbReference type="NCBI Taxonomy" id="357466"/>
    <lineage>
        <taxon>Eukaryota</taxon>
        <taxon>Viridiplantae</taxon>
        <taxon>Streptophyta</taxon>
        <taxon>Embryophyta</taxon>
        <taxon>Tracheophyta</taxon>
        <taxon>Spermatophyta</taxon>
        <taxon>Magnoliopsida</taxon>
        <taxon>Ranunculales</taxon>
        <taxon>Papaveraceae</taxon>
        <taxon>Papaveroideae</taxon>
        <taxon>Papaver</taxon>
    </lineage>
</organism>
<dbReference type="Pfam" id="PF03407">
    <property type="entry name" value="Nucleotid_trans"/>
    <property type="match status" value="1"/>
</dbReference>
<dbReference type="AlphaFoldDB" id="A0AAD4X6C5"/>
<keyword evidence="3" id="KW-1185">Reference proteome</keyword>
<protein>
    <recommendedName>
        <fullName evidence="1">Nucleotide-diphospho-sugar transferase domain-containing protein</fullName>
    </recommendedName>
</protein>
<feature type="domain" description="Nucleotide-diphospho-sugar transferase" evidence="1">
    <location>
        <begin position="99"/>
        <end position="294"/>
    </location>
</feature>
<dbReference type="PANTHER" id="PTHR46038:SF38">
    <property type="entry name" value="GLYCOSYLTRANSFERASE-RELATED"/>
    <property type="match status" value="1"/>
</dbReference>
<gene>
    <name evidence="2" type="ORF">MKW98_022419</name>
</gene>
<dbReference type="InterPro" id="IPR044821">
    <property type="entry name" value="At1g28695/At4g15970-like"/>
</dbReference>
<accession>A0AAD4X6C5</accession>
<evidence type="ECO:0000313" key="2">
    <source>
        <dbReference type="EMBL" id="KAI3847286.1"/>
    </source>
</evidence>
<dbReference type="EMBL" id="JAJJMB010016419">
    <property type="protein sequence ID" value="KAI3847286.1"/>
    <property type="molecule type" value="Genomic_DNA"/>
</dbReference>
<sequence length="331" mass="37704">MASLKPKASLVVFALMMFGCLLFYFSTSPFEGRLNMSIRKKSHPMTSAYQMELVKVLRSASMPDRTVILTTLNDAWAGSGSVIDLFLESFRIGKDTKKLLNHLVIVAMDEKAHSRCISIHPHCYFLSTAGVNFTAEKRFMTPDYLKLMWRRIEFLGKVLELGYSFDADIMWFRDPFRHLNAADQLVIACDHYTGDANDHNNRANGGFNYVKANAITLEFYKYWYMARVLYPKSHDQTVFEIIKHDPAVNAMGLSIKYLDTAYFSGFCEPSKDMNKVSTMHANCCVGIENKLQDLRLVLDNWKNFTALSPEDKILKGSSKTSPWSAPDKCKS</sequence>
<reference evidence="2" key="1">
    <citation type="submission" date="2022-04" db="EMBL/GenBank/DDBJ databases">
        <title>A functionally conserved STORR gene fusion in Papaver species that diverged 16.8 million years ago.</title>
        <authorList>
            <person name="Catania T."/>
        </authorList>
    </citation>
    <scope>NUCLEOTIDE SEQUENCE</scope>
    <source>
        <strain evidence="2">S-188037</strain>
    </source>
</reference>